<dbReference type="Gene3D" id="1.20.81.30">
    <property type="entry name" value="Type II secretion system (T2SS), domain F"/>
    <property type="match status" value="1"/>
</dbReference>
<dbReference type="InterPro" id="IPR018076">
    <property type="entry name" value="T2SS_GspF_dom"/>
</dbReference>
<evidence type="ECO:0000256" key="6">
    <source>
        <dbReference type="SAM" id="Phobius"/>
    </source>
</evidence>
<evidence type="ECO:0000256" key="2">
    <source>
        <dbReference type="ARBA" id="ARBA00022475"/>
    </source>
</evidence>
<name>A0A3D9IMT8_9BACL</name>
<sequence>MLSILWGLLVVVGVLFGSLFLLAGRKYKDFIEEYKGKFQLDFMAPASLYAVDKLRVLERLPSQVNKVHQKIILLYGSKTGLQHTRMFIAQLVSFMILLLIVSIVLGLASDGDISLSLVIFVLIVIVPLFMTRDLDKKIRMRQREILIELPEFLNKITLLVNAGETVQKAILHCVEQAKDASKSPLFTELEEVARQLRNNYSFSQALEEFSKRCAMQEVTVFTTTVLLNYRRGGEEFVIALQQLARGLWEKRKAISRTLGEEASSKMVFPMVIIFMVVMVVVAAPAIMMMK</sequence>
<keyword evidence="2" id="KW-1003">Cell membrane</keyword>
<keyword evidence="5 6" id="KW-0472">Membrane</keyword>
<dbReference type="PANTHER" id="PTHR35007">
    <property type="entry name" value="INTEGRAL MEMBRANE PROTEIN-RELATED"/>
    <property type="match status" value="1"/>
</dbReference>
<dbReference type="InterPro" id="IPR042094">
    <property type="entry name" value="T2SS_GspF_sf"/>
</dbReference>
<comment type="caution">
    <text evidence="8">The sequence shown here is derived from an EMBL/GenBank/DDBJ whole genome shotgun (WGS) entry which is preliminary data.</text>
</comment>
<protein>
    <submittedName>
        <fullName evidence="8">Type II secretion system protein F (GspF)</fullName>
    </submittedName>
</protein>
<evidence type="ECO:0000256" key="1">
    <source>
        <dbReference type="ARBA" id="ARBA00004651"/>
    </source>
</evidence>
<organism evidence="8 9">
    <name type="scientific">Cohnella lupini</name>
    <dbReference type="NCBI Taxonomy" id="1294267"/>
    <lineage>
        <taxon>Bacteria</taxon>
        <taxon>Bacillati</taxon>
        <taxon>Bacillota</taxon>
        <taxon>Bacilli</taxon>
        <taxon>Bacillales</taxon>
        <taxon>Paenibacillaceae</taxon>
        <taxon>Cohnella</taxon>
    </lineage>
</organism>
<evidence type="ECO:0000256" key="3">
    <source>
        <dbReference type="ARBA" id="ARBA00022692"/>
    </source>
</evidence>
<dbReference type="GO" id="GO:0005886">
    <property type="term" value="C:plasma membrane"/>
    <property type="evidence" value="ECO:0007669"/>
    <property type="project" value="UniProtKB-SubCell"/>
</dbReference>
<feature type="domain" description="Type II secretion system protein GspF" evidence="7">
    <location>
        <begin position="152"/>
        <end position="282"/>
    </location>
</feature>
<dbReference type="RefSeq" id="WP_115992324.1">
    <property type="nucleotide sequence ID" value="NZ_QRDY01000004.1"/>
</dbReference>
<comment type="subcellular location">
    <subcellularLocation>
        <location evidence="1">Cell membrane</location>
        <topology evidence="1">Multi-pass membrane protein</topology>
    </subcellularLocation>
</comment>
<dbReference type="AlphaFoldDB" id="A0A3D9IMT8"/>
<accession>A0A3D9IMT8</accession>
<feature type="transmembrane region" description="Helical" evidence="6">
    <location>
        <begin position="266"/>
        <end position="287"/>
    </location>
</feature>
<evidence type="ECO:0000256" key="4">
    <source>
        <dbReference type="ARBA" id="ARBA00022989"/>
    </source>
</evidence>
<reference evidence="8 9" key="1">
    <citation type="submission" date="2018-07" db="EMBL/GenBank/DDBJ databases">
        <title>Genomic Encyclopedia of Type Strains, Phase III (KMG-III): the genomes of soil and plant-associated and newly described type strains.</title>
        <authorList>
            <person name="Whitman W."/>
        </authorList>
    </citation>
    <scope>NUCLEOTIDE SEQUENCE [LARGE SCALE GENOMIC DNA]</scope>
    <source>
        <strain evidence="8 9">CECT 8236</strain>
    </source>
</reference>
<dbReference type="Proteomes" id="UP000256869">
    <property type="component" value="Unassembled WGS sequence"/>
</dbReference>
<dbReference type="EMBL" id="QRDY01000004">
    <property type="protein sequence ID" value="RED63021.1"/>
    <property type="molecule type" value="Genomic_DNA"/>
</dbReference>
<dbReference type="OrthoDB" id="9793966at2"/>
<gene>
    <name evidence="8" type="ORF">DFP95_10414</name>
</gene>
<dbReference type="PANTHER" id="PTHR35007:SF2">
    <property type="entry name" value="PILUS ASSEMBLE PROTEIN"/>
    <property type="match status" value="1"/>
</dbReference>
<keyword evidence="9" id="KW-1185">Reference proteome</keyword>
<evidence type="ECO:0000259" key="7">
    <source>
        <dbReference type="Pfam" id="PF00482"/>
    </source>
</evidence>
<feature type="transmembrane region" description="Helical" evidence="6">
    <location>
        <begin position="87"/>
        <end position="107"/>
    </location>
</feature>
<evidence type="ECO:0000313" key="8">
    <source>
        <dbReference type="EMBL" id="RED63021.1"/>
    </source>
</evidence>
<keyword evidence="4 6" id="KW-1133">Transmembrane helix</keyword>
<feature type="transmembrane region" description="Helical" evidence="6">
    <location>
        <begin position="6"/>
        <end position="24"/>
    </location>
</feature>
<evidence type="ECO:0000256" key="5">
    <source>
        <dbReference type="ARBA" id="ARBA00023136"/>
    </source>
</evidence>
<feature type="transmembrane region" description="Helical" evidence="6">
    <location>
        <begin position="113"/>
        <end position="131"/>
    </location>
</feature>
<keyword evidence="3 6" id="KW-0812">Transmembrane</keyword>
<evidence type="ECO:0000313" key="9">
    <source>
        <dbReference type="Proteomes" id="UP000256869"/>
    </source>
</evidence>
<proteinExistence type="predicted"/>
<dbReference type="Pfam" id="PF00482">
    <property type="entry name" value="T2SSF"/>
    <property type="match status" value="1"/>
</dbReference>